<sequence>MTIIPTDQWLTVYEKNKKRNHKRNLQVQKEALCQKLLDYFPTANIDDLHAHLLSHGLFLPDPSDKQVIRKMIKRNVWKQAEKGLSTLKKAWKGPDVPVFIFPSNFTSRVLQREFNGLSGLSFRDKMFLFITDKTTTKELLALITHEYNHVCRLHFIDKTEEELCLLDSLILEGLAENAVRSLLGDKYIANWTKLYSDEEVKKHWKKWIKPNIDMKKTDRRHDILLYGKGNIPKSLGYNTGYHLVYSFLQNSNKSIFESLRLSSDEIFHNSSY</sequence>
<keyword evidence="3" id="KW-1185">Reference proteome</keyword>
<protein>
    <submittedName>
        <fullName evidence="2">Uncharacterized protein YjaZ</fullName>
    </submittedName>
</protein>
<proteinExistence type="predicted"/>
<dbReference type="RefSeq" id="WP_204501167.1">
    <property type="nucleotide sequence ID" value="NZ_JAFBDR010000019.1"/>
</dbReference>
<name>A0ABS2N395_9BACI</name>
<dbReference type="InterPro" id="IPR018728">
    <property type="entry name" value="DUF2268"/>
</dbReference>
<dbReference type="Pfam" id="PF10026">
    <property type="entry name" value="DUF2268"/>
    <property type="match status" value="1"/>
</dbReference>
<gene>
    <name evidence="2" type="ORF">JOC48_003154</name>
</gene>
<dbReference type="EMBL" id="JAFBDR010000019">
    <property type="protein sequence ID" value="MBM7572623.1"/>
    <property type="molecule type" value="Genomic_DNA"/>
</dbReference>
<reference evidence="2 3" key="1">
    <citation type="submission" date="2021-01" db="EMBL/GenBank/DDBJ databases">
        <title>Genomic Encyclopedia of Type Strains, Phase IV (KMG-IV): sequencing the most valuable type-strain genomes for metagenomic binning, comparative biology and taxonomic classification.</title>
        <authorList>
            <person name="Goeker M."/>
        </authorList>
    </citation>
    <scope>NUCLEOTIDE SEQUENCE [LARGE SCALE GENOMIC DNA]</scope>
    <source>
        <strain evidence="2 3">DSM 23711</strain>
    </source>
</reference>
<evidence type="ECO:0000313" key="3">
    <source>
        <dbReference type="Proteomes" id="UP001296943"/>
    </source>
</evidence>
<evidence type="ECO:0000259" key="1">
    <source>
        <dbReference type="Pfam" id="PF10026"/>
    </source>
</evidence>
<organism evidence="2 3">
    <name type="scientific">Aquibacillus albus</name>
    <dbReference type="NCBI Taxonomy" id="1168171"/>
    <lineage>
        <taxon>Bacteria</taxon>
        <taxon>Bacillati</taxon>
        <taxon>Bacillota</taxon>
        <taxon>Bacilli</taxon>
        <taxon>Bacillales</taxon>
        <taxon>Bacillaceae</taxon>
        <taxon>Aquibacillus</taxon>
    </lineage>
</organism>
<accession>A0ABS2N395</accession>
<feature type="domain" description="DUF2268" evidence="1">
    <location>
        <begin position="76"/>
        <end position="267"/>
    </location>
</feature>
<dbReference type="Proteomes" id="UP001296943">
    <property type="component" value="Unassembled WGS sequence"/>
</dbReference>
<evidence type="ECO:0000313" key="2">
    <source>
        <dbReference type="EMBL" id="MBM7572623.1"/>
    </source>
</evidence>
<comment type="caution">
    <text evidence="2">The sequence shown here is derived from an EMBL/GenBank/DDBJ whole genome shotgun (WGS) entry which is preliminary data.</text>
</comment>